<keyword evidence="4" id="KW-0520">NAD</keyword>
<feature type="binding site" evidence="4">
    <location>
        <position position="104"/>
    </location>
    <ligand>
        <name>NAD(+)</name>
        <dbReference type="ChEBI" id="CHEBI:57540"/>
    </ligand>
</feature>
<dbReference type="InterPro" id="IPR008927">
    <property type="entry name" value="6-PGluconate_DH-like_C_sf"/>
</dbReference>
<feature type="binding site" evidence="4">
    <location>
        <begin position="14"/>
        <end position="19"/>
    </location>
    <ligand>
        <name>NAD(+)</name>
        <dbReference type="ChEBI" id="CHEBI:57540"/>
    </ligand>
</feature>
<dbReference type="InterPro" id="IPR036291">
    <property type="entry name" value="NAD(P)-bd_dom_sf"/>
</dbReference>
<name>A0A562SLG2_CHIJA</name>
<dbReference type="Proteomes" id="UP000316778">
    <property type="component" value="Unassembled WGS sequence"/>
</dbReference>
<dbReference type="PANTHER" id="PTHR48075:SF5">
    <property type="entry name" value="3-HYDROXYBUTYRYL-COA DEHYDROGENASE"/>
    <property type="match status" value="1"/>
</dbReference>
<evidence type="ECO:0000259" key="5">
    <source>
        <dbReference type="Pfam" id="PF00725"/>
    </source>
</evidence>
<dbReference type="PIRSF" id="PIRSF000105">
    <property type="entry name" value="HCDH"/>
    <property type="match status" value="1"/>
</dbReference>
<evidence type="ECO:0000259" key="6">
    <source>
        <dbReference type="Pfam" id="PF02737"/>
    </source>
</evidence>
<comment type="similarity">
    <text evidence="1">Belongs to the 3-hydroxyacyl-CoA dehydrogenase family.</text>
</comment>
<feature type="site" description="Important for catalytic activity" evidence="3">
    <location>
        <position position="147"/>
    </location>
</feature>
<dbReference type="Gene3D" id="3.40.50.720">
    <property type="entry name" value="NAD(P)-binding Rossmann-like Domain"/>
    <property type="match status" value="1"/>
</dbReference>
<dbReference type="Pfam" id="PF02737">
    <property type="entry name" value="3HCDH_N"/>
    <property type="match status" value="1"/>
</dbReference>
<dbReference type="SUPFAM" id="SSF48179">
    <property type="entry name" value="6-phosphogluconate dehydrogenase C-terminal domain-like"/>
    <property type="match status" value="1"/>
</dbReference>
<dbReference type="GO" id="GO:0070403">
    <property type="term" value="F:NAD+ binding"/>
    <property type="evidence" value="ECO:0007669"/>
    <property type="project" value="InterPro"/>
</dbReference>
<organism evidence="7 8">
    <name type="scientific">Chitinophaga japonensis</name>
    <name type="common">Flexibacter japonensis</name>
    <dbReference type="NCBI Taxonomy" id="104662"/>
    <lineage>
        <taxon>Bacteria</taxon>
        <taxon>Pseudomonadati</taxon>
        <taxon>Bacteroidota</taxon>
        <taxon>Chitinophagia</taxon>
        <taxon>Chitinophagales</taxon>
        <taxon>Chitinophagaceae</taxon>
        <taxon>Chitinophaga</taxon>
    </lineage>
</organism>
<feature type="domain" description="3-hydroxyacyl-CoA dehydrogenase NAD binding" evidence="6">
    <location>
        <begin position="9"/>
        <end position="190"/>
    </location>
</feature>
<dbReference type="GO" id="GO:0016616">
    <property type="term" value="F:oxidoreductase activity, acting on the CH-OH group of donors, NAD or NADP as acceptor"/>
    <property type="evidence" value="ECO:0007669"/>
    <property type="project" value="InterPro"/>
</dbReference>
<feature type="binding site" evidence="4">
    <location>
        <position position="150"/>
    </location>
    <ligand>
        <name>NAD(+)</name>
        <dbReference type="ChEBI" id="CHEBI:57540"/>
    </ligand>
</feature>
<evidence type="ECO:0000256" key="4">
    <source>
        <dbReference type="PIRSR" id="PIRSR000105-2"/>
    </source>
</evidence>
<protein>
    <submittedName>
        <fullName evidence="7">3-hydroxybutyryl-CoA dehydrogenase</fullName>
    </submittedName>
</protein>
<feature type="binding site" evidence="4">
    <location>
        <position position="37"/>
    </location>
    <ligand>
        <name>NAD(+)</name>
        <dbReference type="ChEBI" id="CHEBI:57540"/>
    </ligand>
</feature>
<dbReference type="Gene3D" id="1.10.1040.10">
    <property type="entry name" value="N-(1-d-carboxylethyl)-l-norvaline Dehydrogenase, domain 2"/>
    <property type="match status" value="1"/>
</dbReference>
<feature type="binding site" evidence="4">
    <location>
        <position position="99"/>
    </location>
    <ligand>
        <name>NAD(+)</name>
        <dbReference type="ChEBI" id="CHEBI:57540"/>
    </ligand>
</feature>
<feature type="binding site" evidence="4">
    <location>
        <position position="281"/>
    </location>
    <ligand>
        <name>NAD(+)</name>
        <dbReference type="ChEBI" id="CHEBI:57540"/>
    </ligand>
</feature>
<gene>
    <name evidence="7" type="ORF">LX66_5445</name>
</gene>
<evidence type="ECO:0000313" key="7">
    <source>
        <dbReference type="EMBL" id="TWI82127.1"/>
    </source>
</evidence>
<comment type="caution">
    <text evidence="7">The sequence shown here is derived from an EMBL/GenBank/DDBJ whole genome shotgun (WGS) entry which is preliminary data.</text>
</comment>
<dbReference type="PROSITE" id="PS00067">
    <property type="entry name" value="3HCDH"/>
    <property type="match status" value="1"/>
</dbReference>
<dbReference type="Pfam" id="PF00725">
    <property type="entry name" value="3HCDH"/>
    <property type="match status" value="1"/>
</dbReference>
<evidence type="ECO:0000256" key="1">
    <source>
        <dbReference type="ARBA" id="ARBA00009463"/>
    </source>
</evidence>
<dbReference type="InterPro" id="IPR006180">
    <property type="entry name" value="3-OHacyl-CoA_DH_CS"/>
</dbReference>
<dbReference type="OrthoDB" id="9771883at2"/>
<dbReference type="InterPro" id="IPR006176">
    <property type="entry name" value="3-OHacyl-CoA_DH_NAD-bd"/>
</dbReference>
<sequence length="292" mass="32141">MGNNYQHYHVGIIGAGIMGQGVAFQCAKFGHQVTLLDISEEVLAQARPKIEQLSRFDTMMQRQQKSPEGTCSRLLDNIRYTTDWADLGDCTFIIENATELETTKLDIFKRISSIIGNDVIVGVNTSCVSITKLAACLENPERVIGLHFSNPVHMMPAVEMVRGLFNSDSVIAAATGFLAGMKMHGIVVNDSPGFISNRVMLAYINEAIYCIHEGVATAGDIDRIFRECLSHTMGPLQTADLIGLDTILQAMNVVYSNFSDSKYRPCILLKRMVDAGILGRKSGKGFYDYSIN</sequence>
<evidence type="ECO:0000256" key="3">
    <source>
        <dbReference type="PIRSR" id="PIRSR000105-1"/>
    </source>
</evidence>
<dbReference type="InterPro" id="IPR006108">
    <property type="entry name" value="3HC_DH_C"/>
</dbReference>
<evidence type="ECO:0000313" key="8">
    <source>
        <dbReference type="Proteomes" id="UP000316778"/>
    </source>
</evidence>
<dbReference type="AlphaFoldDB" id="A0A562SLG2"/>
<accession>A0A562SLG2</accession>
<dbReference type="InterPro" id="IPR022694">
    <property type="entry name" value="3-OHacyl-CoA_DH"/>
</dbReference>
<dbReference type="EMBL" id="VLLG01000007">
    <property type="protein sequence ID" value="TWI82127.1"/>
    <property type="molecule type" value="Genomic_DNA"/>
</dbReference>
<dbReference type="SUPFAM" id="SSF51735">
    <property type="entry name" value="NAD(P)-binding Rossmann-fold domains"/>
    <property type="match status" value="1"/>
</dbReference>
<proteinExistence type="inferred from homology"/>
<reference evidence="7 8" key="1">
    <citation type="journal article" date="2013" name="Stand. Genomic Sci.">
        <title>Genomic Encyclopedia of Type Strains, Phase I: The one thousand microbial genomes (KMG-I) project.</title>
        <authorList>
            <person name="Kyrpides N.C."/>
            <person name="Woyke T."/>
            <person name="Eisen J.A."/>
            <person name="Garrity G."/>
            <person name="Lilburn T.G."/>
            <person name="Beck B.J."/>
            <person name="Whitman W.B."/>
            <person name="Hugenholtz P."/>
            <person name="Klenk H.P."/>
        </authorList>
    </citation>
    <scope>NUCLEOTIDE SEQUENCE [LARGE SCALE GENOMIC DNA]</scope>
    <source>
        <strain evidence="7 8">DSM 13484</strain>
    </source>
</reference>
<feature type="domain" description="3-hydroxyacyl-CoA dehydrogenase C-terminal" evidence="5">
    <location>
        <begin position="193"/>
        <end position="289"/>
    </location>
</feature>
<feature type="binding site" evidence="4">
    <location>
        <position position="126"/>
    </location>
    <ligand>
        <name>NAD(+)</name>
        <dbReference type="ChEBI" id="CHEBI:57540"/>
    </ligand>
</feature>
<evidence type="ECO:0000256" key="2">
    <source>
        <dbReference type="ARBA" id="ARBA00023002"/>
    </source>
</evidence>
<keyword evidence="2" id="KW-0560">Oxidoreductase</keyword>
<dbReference type="GO" id="GO:0006631">
    <property type="term" value="P:fatty acid metabolic process"/>
    <property type="evidence" value="ECO:0007669"/>
    <property type="project" value="InterPro"/>
</dbReference>
<dbReference type="InterPro" id="IPR013328">
    <property type="entry name" value="6PGD_dom2"/>
</dbReference>
<dbReference type="RefSeq" id="WP_145719312.1">
    <property type="nucleotide sequence ID" value="NZ_BAAAFY010000003.1"/>
</dbReference>
<keyword evidence="8" id="KW-1185">Reference proteome</keyword>
<dbReference type="PANTHER" id="PTHR48075">
    <property type="entry name" value="3-HYDROXYACYL-COA DEHYDROGENASE FAMILY PROTEIN"/>
    <property type="match status" value="1"/>
</dbReference>